<comment type="caution">
    <text evidence="1">The sequence shown here is derived from an EMBL/GenBank/DDBJ whole genome shotgun (WGS) entry which is preliminary data.</text>
</comment>
<dbReference type="Proteomes" id="UP001430953">
    <property type="component" value="Unassembled WGS sequence"/>
</dbReference>
<evidence type="ECO:0000313" key="2">
    <source>
        <dbReference type="Proteomes" id="UP001430953"/>
    </source>
</evidence>
<evidence type="ECO:0000313" key="1">
    <source>
        <dbReference type="EMBL" id="KAL0104332.1"/>
    </source>
</evidence>
<accession>A0AAW2ER79</accession>
<sequence>MIFNNVSETLRACISSRNQVARRLQLIRRTRRETPDRVKESLTAGSARFHTGVVINGLGARRFASAQITIVKKSHVTRLSLRVCTSLFMHSPIHTSHVANRSCTKARGNQGVETRR</sequence>
<dbReference type="AlphaFoldDB" id="A0AAW2ER79"/>
<gene>
    <name evidence="1" type="ORF">PUN28_017218</name>
</gene>
<proteinExistence type="predicted"/>
<reference evidence="1 2" key="1">
    <citation type="submission" date="2023-03" db="EMBL/GenBank/DDBJ databases">
        <title>High recombination rates correlate with genetic variation in Cardiocondyla obscurior ants.</title>
        <authorList>
            <person name="Errbii M."/>
        </authorList>
    </citation>
    <scope>NUCLEOTIDE SEQUENCE [LARGE SCALE GENOMIC DNA]</scope>
    <source>
        <strain evidence="1">Alpha-2009</strain>
        <tissue evidence="1">Whole body</tissue>
    </source>
</reference>
<dbReference type="EMBL" id="JADYXP020000020">
    <property type="protein sequence ID" value="KAL0104332.1"/>
    <property type="molecule type" value="Genomic_DNA"/>
</dbReference>
<name>A0AAW2ER79_9HYME</name>
<organism evidence="1 2">
    <name type="scientific">Cardiocondyla obscurior</name>
    <dbReference type="NCBI Taxonomy" id="286306"/>
    <lineage>
        <taxon>Eukaryota</taxon>
        <taxon>Metazoa</taxon>
        <taxon>Ecdysozoa</taxon>
        <taxon>Arthropoda</taxon>
        <taxon>Hexapoda</taxon>
        <taxon>Insecta</taxon>
        <taxon>Pterygota</taxon>
        <taxon>Neoptera</taxon>
        <taxon>Endopterygota</taxon>
        <taxon>Hymenoptera</taxon>
        <taxon>Apocrita</taxon>
        <taxon>Aculeata</taxon>
        <taxon>Formicoidea</taxon>
        <taxon>Formicidae</taxon>
        <taxon>Myrmicinae</taxon>
        <taxon>Cardiocondyla</taxon>
    </lineage>
</organism>
<keyword evidence="2" id="KW-1185">Reference proteome</keyword>
<protein>
    <submittedName>
        <fullName evidence="1">Uncharacterized protein</fullName>
    </submittedName>
</protein>